<dbReference type="PROSITE" id="PS51819">
    <property type="entry name" value="VOC"/>
    <property type="match status" value="1"/>
</dbReference>
<dbReference type="PANTHER" id="PTHR36503:SF1">
    <property type="entry name" value="BLR2520 PROTEIN"/>
    <property type="match status" value="1"/>
</dbReference>
<dbReference type="PANTHER" id="PTHR36503">
    <property type="entry name" value="BLR2520 PROTEIN"/>
    <property type="match status" value="1"/>
</dbReference>
<dbReference type="InterPro" id="IPR037523">
    <property type="entry name" value="VOC_core"/>
</dbReference>
<organism evidence="2 3">
    <name type="scientific">Longimycelium tulufanense</name>
    <dbReference type="NCBI Taxonomy" id="907463"/>
    <lineage>
        <taxon>Bacteria</taxon>
        <taxon>Bacillati</taxon>
        <taxon>Actinomycetota</taxon>
        <taxon>Actinomycetes</taxon>
        <taxon>Pseudonocardiales</taxon>
        <taxon>Pseudonocardiaceae</taxon>
        <taxon>Longimycelium</taxon>
    </lineage>
</organism>
<dbReference type="InterPro" id="IPR004360">
    <property type="entry name" value="Glyas_Fos-R_dOase_dom"/>
</dbReference>
<proteinExistence type="predicted"/>
<dbReference type="CDD" id="cd07251">
    <property type="entry name" value="VOC_like"/>
    <property type="match status" value="1"/>
</dbReference>
<keyword evidence="3" id="KW-1185">Reference proteome</keyword>
<reference evidence="2" key="1">
    <citation type="journal article" date="2014" name="Int. J. Syst. Evol. Microbiol.">
        <title>Complete genome sequence of Corynebacterium casei LMG S-19264T (=DSM 44701T), isolated from a smear-ripened cheese.</title>
        <authorList>
            <consortium name="US DOE Joint Genome Institute (JGI-PGF)"/>
            <person name="Walter F."/>
            <person name="Albersmeier A."/>
            <person name="Kalinowski J."/>
            <person name="Ruckert C."/>
        </authorList>
    </citation>
    <scope>NUCLEOTIDE SEQUENCE</scope>
    <source>
        <strain evidence="2">CGMCC 4.5737</strain>
    </source>
</reference>
<dbReference type="Pfam" id="PF00903">
    <property type="entry name" value="Glyoxalase"/>
    <property type="match status" value="1"/>
</dbReference>
<dbReference type="EMBL" id="BMMK01000039">
    <property type="protein sequence ID" value="GGM77550.1"/>
    <property type="molecule type" value="Genomic_DNA"/>
</dbReference>
<gene>
    <name evidence="2" type="ORF">GCM10012275_55330</name>
</gene>
<evidence type="ECO:0000259" key="1">
    <source>
        <dbReference type="PROSITE" id="PS51819"/>
    </source>
</evidence>
<reference evidence="2" key="2">
    <citation type="submission" date="2020-09" db="EMBL/GenBank/DDBJ databases">
        <authorList>
            <person name="Sun Q."/>
            <person name="Zhou Y."/>
        </authorList>
    </citation>
    <scope>NUCLEOTIDE SEQUENCE</scope>
    <source>
        <strain evidence="2">CGMCC 4.5737</strain>
    </source>
</reference>
<protein>
    <submittedName>
        <fullName evidence="2">Glyoxalase</fullName>
    </submittedName>
</protein>
<dbReference type="AlphaFoldDB" id="A0A8J3FZ63"/>
<dbReference type="InterPro" id="IPR029068">
    <property type="entry name" value="Glyas_Bleomycin-R_OHBP_Dase"/>
</dbReference>
<evidence type="ECO:0000313" key="3">
    <source>
        <dbReference type="Proteomes" id="UP000637578"/>
    </source>
</evidence>
<name>A0A8J3FZ63_9PSEU</name>
<dbReference type="Proteomes" id="UP000637578">
    <property type="component" value="Unassembled WGS sequence"/>
</dbReference>
<feature type="domain" description="VOC" evidence="1">
    <location>
        <begin position="8"/>
        <end position="131"/>
    </location>
</feature>
<dbReference type="Gene3D" id="3.10.180.10">
    <property type="entry name" value="2,3-Dihydroxybiphenyl 1,2-Dioxygenase, domain 1"/>
    <property type="match status" value="1"/>
</dbReference>
<sequence length="145" mass="15186">MGMGVPARISLVTLGISDVGRAERFYRALGWDVRAAADDGLRVFDTAGPWLALYPVGSLAADADVPPPSGSGFRGLTLAVNVATPSEVDEALRTAAEAGGTVVRAAERAEWGGYVGYFADPDGHVWEVAHNPAWPLDESGRPVIP</sequence>
<evidence type="ECO:0000313" key="2">
    <source>
        <dbReference type="EMBL" id="GGM77550.1"/>
    </source>
</evidence>
<dbReference type="SUPFAM" id="SSF54593">
    <property type="entry name" value="Glyoxalase/Bleomycin resistance protein/Dihydroxybiphenyl dioxygenase"/>
    <property type="match status" value="1"/>
</dbReference>
<comment type="caution">
    <text evidence="2">The sequence shown here is derived from an EMBL/GenBank/DDBJ whole genome shotgun (WGS) entry which is preliminary data.</text>
</comment>
<accession>A0A8J3FZ63</accession>